<dbReference type="PANTHER" id="PTHR45138">
    <property type="entry name" value="REGULATORY COMPONENTS OF SENSORY TRANSDUCTION SYSTEM"/>
    <property type="match status" value="1"/>
</dbReference>
<dbReference type="Pfam" id="PF13374">
    <property type="entry name" value="TPR_10"/>
    <property type="match status" value="1"/>
</dbReference>
<dbReference type="GO" id="GO:0052621">
    <property type="term" value="F:diguanylate cyclase activity"/>
    <property type="evidence" value="ECO:0007669"/>
    <property type="project" value="TreeGrafter"/>
</dbReference>
<dbReference type="NCBIfam" id="TIGR00254">
    <property type="entry name" value="GGDEF"/>
    <property type="match status" value="1"/>
</dbReference>
<reference evidence="3" key="1">
    <citation type="submission" date="2019-11" db="EMBL/GenBank/DDBJ databases">
        <authorList>
            <person name="Feng L."/>
        </authorList>
    </citation>
    <scope>NUCLEOTIDE SEQUENCE</scope>
    <source>
        <strain evidence="3">CnexileLFYP112</strain>
    </source>
</reference>
<name>A0A6N2W5B4_9FIRM</name>
<dbReference type="SUPFAM" id="SSF55073">
    <property type="entry name" value="Nucleotide cyclase"/>
    <property type="match status" value="1"/>
</dbReference>
<dbReference type="Pfam" id="PF13181">
    <property type="entry name" value="TPR_8"/>
    <property type="match status" value="2"/>
</dbReference>
<protein>
    <submittedName>
        <fullName evidence="3">Response regulator PleD</fullName>
    </submittedName>
</protein>
<dbReference type="SUPFAM" id="SSF48452">
    <property type="entry name" value="TPR-like"/>
    <property type="match status" value="3"/>
</dbReference>
<dbReference type="FunFam" id="3.30.70.270:FF:000001">
    <property type="entry name" value="Diguanylate cyclase domain protein"/>
    <property type="match status" value="1"/>
</dbReference>
<keyword evidence="1" id="KW-0812">Transmembrane</keyword>
<keyword evidence="1" id="KW-1133">Transmembrane helix</keyword>
<dbReference type="InterPro" id="IPR050469">
    <property type="entry name" value="Diguanylate_Cyclase"/>
</dbReference>
<gene>
    <name evidence="3" type="primary">pleD</name>
    <name evidence="3" type="ORF">CNLFYP112_00640</name>
</gene>
<dbReference type="Pfam" id="PF00990">
    <property type="entry name" value="GGDEF"/>
    <property type="match status" value="1"/>
</dbReference>
<sequence length="652" mass="75579">MIKKIRFLIVGIVMLLAIVLLISKPRESEAESLLSYAKAIVEGEEIETKQYSEIKTYLQSSEKNSQHDFLAGVTAYAKEDYRTAVKEFTSAAEKIQEQDDDFIKIYTYVLLNESLQYDEGEIEDFAENSRKALHYMAQSKEYRNNVDLCWRIASIFLENQEDNKQGARLLEEYVINVKGLKAESKVRLYGNIGQLYSIAGDYSAALQYCWRGLEFLESSPLIPNHSKYMSKFFAVLGDNAYGLEQYQAAIEYYEQSLEIFRKREDDHLVADASLALVNEGTAYLELGQHKKVLSVLEELDELIPKLPEAQKDDIQILRGNLRAQLYIDEGNLEQAEYELETAKELLNTDDVEYSLNKDVYLDYSYARWYKEQGRFDEALELYQQIVRCSADAGLGLEKNAYSDMADIYMQENNTDAYIATREQYVKVIELKNQQLSTDYIEYSEKIHQYYSLTEQHQIRKIIITVISVIGIIILADIVFLLIKWRKKSYTDHMSRLYNREYLTGYMKKNKKKLAGKPLSLLMIDIDYFKQYNDYYGHVQGDKGIKALAEILSESVRKKDLVIRYGGEEMLVILQETTADCAKDIAERVRKNLADKHISHEKSEVSDRLTVSMGIYTVYYNGEDIFELIEKADELLYQAKRKGRDCYVCCDIT</sequence>
<dbReference type="InterPro" id="IPR000160">
    <property type="entry name" value="GGDEF_dom"/>
</dbReference>
<dbReference type="InterPro" id="IPR019734">
    <property type="entry name" value="TPR_rpt"/>
</dbReference>
<organism evidence="3">
    <name type="scientific">[Clostridium] nexile</name>
    <dbReference type="NCBI Taxonomy" id="29361"/>
    <lineage>
        <taxon>Bacteria</taxon>
        <taxon>Bacillati</taxon>
        <taxon>Bacillota</taxon>
        <taxon>Clostridia</taxon>
        <taxon>Lachnospirales</taxon>
        <taxon>Lachnospiraceae</taxon>
        <taxon>Tyzzerella</taxon>
    </lineage>
</organism>
<dbReference type="AlphaFoldDB" id="A0A6N2W5B4"/>
<dbReference type="InterPro" id="IPR029787">
    <property type="entry name" value="Nucleotide_cyclase"/>
</dbReference>
<dbReference type="CDD" id="cd01949">
    <property type="entry name" value="GGDEF"/>
    <property type="match status" value="1"/>
</dbReference>
<dbReference type="EMBL" id="CACRTG010000043">
    <property type="protein sequence ID" value="VYT37007.1"/>
    <property type="molecule type" value="Genomic_DNA"/>
</dbReference>
<dbReference type="PROSITE" id="PS50887">
    <property type="entry name" value="GGDEF"/>
    <property type="match status" value="1"/>
</dbReference>
<dbReference type="PANTHER" id="PTHR45138:SF9">
    <property type="entry name" value="DIGUANYLATE CYCLASE DGCM-RELATED"/>
    <property type="match status" value="1"/>
</dbReference>
<evidence type="ECO:0000313" key="3">
    <source>
        <dbReference type="EMBL" id="VYT37007.1"/>
    </source>
</evidence>
<dbReference type="InterPro" id="IPR011990">
    <property type="entry name" value="TPR-like_helical_dom_sf"/>
</dbReference>
<dbReference type="Gene3D" id="3.30.70.270">
    <property type="match status" value="1"/>
</dbReference>
<dbReference type="InterPro" id="IPR043128">
    <property type="entry name" value="Rev_trsase/Diguanyl_cyclase"/>
</dbReference>
<keyword evidence="1" id="KW-0472">Membrane</keyword>
<feature type="domain" description="GGDEF" evidence="2">
    <location>
        <begin position="516"/>
        <end position="651"/>
    </location>
</feature>
<dbReference type="Gene3D" id="1.25.40.10">
    <property type="entry name" value="Tetratricopeptide repeat domain"/>
    <property type="match status" value="3"/>
</dbReference>
<evidence type="ECO:0000256" key="1">
    <source>
        <dbReference type="SAM" id="Phobius"/>
    </source>
</evidence>
<dbReference type="SMART" id="SM00267">
    <property type="entry name" value="GGDEF"/>
    <property type="match status" value="1"/>
</dbReference>
<feature type="transmembrane region" description="Helical" evidence="1">
    <location>
        <begin position="461"/>
        <end position="482"/>
    </location>
</feature>
<accession>A0A6N2W5B4</accession>
<proteinExistence type="predicted"/>
<evidence type="ECO:0000259" key="2">
    <source>
        <dbReference type="PROSITE" id="PS50887"/>
    </source>
</evidence>
<dbReference type="SMART" id="SM00028">
    <property type="entry name" value="TPR"/>
    <property type="match status" value="3"/>
</dbReference>